<evidence type="ECO:0000259" key="2">
    <source>
        <dbReference type="SMART" id="SM00014"/>
    </source>
</evidence>
<comment type="caution">
    <text evidence="3">The sequence shown here is derived from an EMBL/GenBank/DDBJ whole genome shotgun (WGS) entry which is preliminary data.</text>
</comment>
<reference evidence="3 4" key="1">
    <citation type="journal article" date="2015" name="Genome Announc.">
        <title>Expanding the biotechnology potential of lactobacilli through comparative genomics of 213 strains and associated genera.</title>
        <authorList>
            <person name="Sun Z."/>
            <person name="Harris H.M."/>
            <person name="McCann A."/>
            <person name="Guo C."/>
            <person name="Argimon S."/>
            <person name="Zhang W."/>
            <person name="Yang X."/>
            <person name="Jeffery I.B."/>
            <person name="Cooney J.C."/>
            <person name="Kagawa T.F."/>
            <person name="Liu W."/>
            <person name="Song Y."/>
            <person name="Salvetti E."/>
            <person name="Wrobel A."/>
            <person name="Rasinkangas P."/>
            <person name="Parkhill J."/>
            <person name="Rea M.C."/>
            <person name="O'Sullivan O."/>
            <person name="Ritari J."/>
            <person name="Douillard F.P."/>
            <person name="Paul Ross R."/>
            <person name="Yang R."/>
            <person name="Briner A.E."/>
            <person name="Felis G.E."/>
            <person name="de Vos W.M."/>
            <person name="Barrangou R."/>
            <person name="Klaenhammer T.R."/>
            <person name="Caufield P.W."/>
            <person name="Cui Y."/>
            <person name="Zhang H."/>
            <person name="O'Toole P.W."/>
        </authorList>
    </citation>
    <scope>NUCLEOTIDE SEQUENCE [LARGE SCALE GENOMIC DNA]</scope>
    <source>
        <strain evidence="3 4">DSM 24302</strain>
    </source>
</reference>
<feature type="transmembrane region" description="Helical" evidence="1">
    <location>
        <begin position="87"/>
        <end position="105"/>
    </location>
</feature>
<feature type="transmembrane region" description="Helical" evidence="1">
    <location>
        <begin position="131"/>
        <end position="150"/>
    </location>
</feature>
<dbReference type="CDD" id="cd03392">
    <property type="entry name" value="PAP2_like_2"/>
    <property type="match status" value="1"/>
</dbReference>
<dbReference type="InterPro" id="IPR036938">
    <property type="entry name" value="PAP2/HPO_sf"/>
</dbReference>
<name>A0A0R2CWB2_9LACO</name>
<evidence type="ECO:0000313" key="3">
    <source>
        <dbReference type="EMBL" id="KRM94004.1"/>
    </source>
</evidence>
<dbReference type="InterPro" id="IPR000326">
    <property type="entry name" value="PAP2/HPO"/>
</dbReference>
<feature type="transmembrane region" description="Helical" evidence="1">
    <location>
        <begin position="185"/>
        <end position="203"/>
    </location>
</feature>
<dbReference type="RefSeq" id="WP_056978446.1">
    <property type="nucleotide sequence ID" value="NZ_AYZR01000008.1"/>
</dbReference>
<feature type="transmembrane region" description="Helical" evidence="1">
    <location>
        <begin position="157"/>
        <end position="179"/>
    </location>
</feature>
<feature type="domain" description="Phosphatidic acid phosphatase type 2/haloperoxidase" evidence="2">
    <location>
        <begin position="87"/>
        <end position="200"/>
    </location>
</feature>
<dbReference type="AlphaFoldDB" id="A0A0R2CWB2"/>
<dbReference type="Pfam" id="PF01569">
    <property type="entry name" value="PAP2"/>
    <property type="match status" value="1"/>
</dbReference>
<protein>
    <recommendedName>
        <fullName evidence="2">Phosphatidic acid phosphatase type 2/haloperoxidase domain-containing protein</fullName>
    </recommendedName>
</protein>
<dbReference type="PANTHER" id="PTHR14969:SF13">
    <property type="entry name" value="AT30094P"/>
    <property type="match status" value="1"/>
</dbReference>
<keyword evidence="1" id="KW-0472">Membrane</keyword>
<keyword evidence="1" id="KW-1133">Transmembrane helix</keyword>
<dbReference type="PANTHER" id="PTHR14969">
    <property type="entry name" value="SPHINGOSINE-1-PHOSPHATE PHOSPHOHYDROLASE"/>
    <property type="match status" value="1"/>
</dbReference>
<dbReference type="Proteomes" id="UP000051256">
    <property type="component" value="Unassembled WGS sequence"/>
</dbReference>
<dbReference type="SUPFAM" id="SSF48317">
    <property type="entry name" value="Acid phosphatase/Vanadium-dependent haloperoxidase"/>
    <property type="match status" value="1"/>
</dbReference>
<dbReference type="STRING" id="1423802.FC56_GL000726"/>
<sequence>MLSKTQSRWAAAATILFFFLLIGVVLRLNYISIIDDTIINGIVPIRSHFFNSFFIKLTNSLNPIPTVIIALILSLVLQLWQHKIRITLFFLVNSTLIAGGINNLVKNLVDRPRPTVHHLVLAGSSSFPSGHAMTAMLLGGSLIVILNLLVKNKNIRYLLTGLIIIWIFLIGFSRVYVHVHYPTDVIAGWCLGFICLTISQKIFSPSVNNK</sequence>
<evidence type="ECO:0000313" key="4">
    <source>
        <dbReference type="Proteomes" id="UP000051256"/>
    </source>
</evidence>
<dbReference type="SMART" id="SM00014">
    <property type="entry name" value="acidPPc"/>
    <property type="match status" value="1"/>
</dbReference>
<evidence type="ECO:0000256" key="1">
    <source>
        <dbReference type="SAM" id="Phobius"/>
    </source>
</evidence>
<keyword evidence="1" id="KW-0812">Transmembrane</keyword>
<accession>A0A0R2CWB2</accession>
<feature type="transmembrane region" description="Helical" evidence="1">
    <location>
        <begin position="61"/>
        <end position="80"/>
    </location>
</feature>
<dbReference type="EMBL" id="AYZR01000008">
    <property type="protein sequence ID" value="KRM94004.1"/>
    <property type="molecule type" value="Genomic_DNA"/>
</dbReference>
<gene>
    <name evidence="3" type="ORF">FC56_GL000726</name>
</gene>
<organism evidence="3 4">
    <name type="scientific">Lentilactobacillus senioris DSM 24302 = JCM 17472</name>
    <dbReference type="NCBI Taxonomy" id="1423802"/>
    <lineage>
        <taxon>Bacteria</taxon>
        <taxon>Bacillati</taxon>
        <taxon>Bacillota</taxon>
        <taxon>Bacilli</taxon>
        <taxon>Lactobacillales</taxon>
        <taxon>Lactobacillaceae</taxon>
        <taxon>Lentilactobacillus</taxon>
    </lineage>
</organism>
<proteinExistence type="predicted"/>
<dbReference type="Gene3D" id="1.20.144.10">
    <property type="entry name" value="Phosphatidic acid phosphatase type 2/haloperoxidase"/>
    <property type="match status" value="2"/>
</dbReference>
<dbReference type="PATRIC" id="fig|1423802.4.peg.737"/>
<keyword evidence="4" id="KW-1185">Reference proteome</keyword>